<feature type="compositionally biased region" description="Polar residues" evidence="1">
    <location>
        <begin position="449"/>
        <end position="461"/>
    </location>
</feature>
<accession>R9P1N5</accession>
<dbReference type="AlphaFoldDB" id="R9P1N5"/>
<reference evidence="3" key="1">
    <citation type="journal article" date="2013" name="Genome Announc.">
        <title>Draft genome sequence of the basidiomycetous yeast-like fungus Pseudozyma hubeiensis SY62, which produces an abundant amount of the biosurfactant mannosylerythritol lipids.</title>
        <authorList>
            <person name="Konishi M."/>
            <person name="Hatada Y."/>
            <person name="Horiuchi J."/>
        </authorList>
    </citation>
    <scope>NUCLEOTIDE SEQUENCE [LARGE SCALE GENOMIC DNA]</scope>
    <source>
        <strain evidence="3">SY62</strain>
    </source>
</reference>
<sequence>MMGCSGRQGHWQRSLRIYPLNVYAIGGVRTKDTKAWAEHVRKKYRCVQFDVKSEFGEADRIRATVIVSLVYNTTNDFPLSVADTVAGSQPPQPGDLTGDLKIDLPRSSSSSSTVKDDVPPSTSSGTQQSASLHRRQGSFQANDKPSTAPAGWHHHPRQPGPHSESYFPGLNASAPKTPSSLSMRAHGRTQSNSGLTLSSHPMNLNIGAAPPNVDGATLQSAFGAHHHAGPSNLSLSSHPAMHGLGMGGSSGFGAGPPSPSTLTDVILGLHSTFYSCKRKPEEVKEMVSRYYERGAVFESPLLSAHGRNQIANQFIMAFALPGMDVQSELRDVICSDFEFDGTRAGIIDHTITVTLFPSLFGSSPAKPTPDPGASDANRTPRASYPMSASASAYPMTPHPFIDYGASSAYSRVASHPHSPTTPFSMSSMWGGSRPHTPGHAASSGVRPLSGTSAQPANTPPSVNGEDFDSTPAATNILNNLTNGSNQHHYIDAETLQQQLATRPAIPADALTPHWTSEGLGRQTFRTLIWSLFHPRAVLRSLCSIQLRVMSRLEFNDAGLIVRHEDTWGLRETIEGVIPFASLIYSIERRLVGFLVSWAIAKGFKISAALLRKAIPGGTSSTELEAHGSGGSFQISQNEAEAMFTHPHMHLHSFGRTPGREFQTISRSRAPSPTRFRFGGGGSSAGHHSGGTVTGTRSRARSLVGSHAPSRAISTDNLMHHFAAANAAAQSASGAGGESRRSADLPPDSSAKFRERTAKRIDGGRSSSTNSAPPTLPPSSVNGHDAADAPASNLISMWDHFTSQSRPHSNAASVVSNDDSRGTLRAPDQDQQ</sequence>
<dbReference type="GeneID" id="24107923"/>
<feature type="region of interest" description="Disordered" evidence="1">
    <location>
        <begin position="411"/>
        <end position="477"/>
    </location>
</feature>
<feature type="compositionally biased region" description="Basic and acidic residues" evidence="1">
    <location>
        <begin position="750"/>
        <end position="762"/>
    </location>
</feature>
<keyword evidence="3" id="KW-1185">Reference proteome</keyword>
<dbReference type="OrthoDB" id="9995831at2759"/>
<feature type="compositionally biased region" description="Polar residues" evidence="1">
    <location>
        <begin position="417"/>
        <end position="429"/>
    </location>
</feature>
<evidence type="ECO:0000313" key="2">
    <source>
        <dbReference type="EMBL" id="GAC95057.1"/>
    </source>
</evidence>
<proteinExistence type="predicted"/>
<name>R9P1N5_PSEHS</name>
<protein>
    <submittedName>
        <fullName evidence="2">Uncharacterized protein</fullName>
    </submittedName>
</protein>
<feature type="compositionally biased region" description="Polar residues" evidence="1">
    <location>
        <begin position="120"/>
        <end position="145"/>
    </location>
</feature>
<dbReference type="Proteomes" id="UP000014071">
    <property type="component" value="Unassembled WGS sequence"/>
</dbReference>
<evidence type="ECO:0000256" key="1">
    <source>
        <dbReference type="SAM" id="MobiDB-lite"/>
    </source>
</evidence>
<feature type="region of interest" description="Disordered" evidence="1">
    <location>
        <begin position="728"/>
        <end position="831"/>
    </location>
</feature>
<feature type="compositionally biased region" description="Gly residues" evidence="1">
    <location>
        <begin position="677"/>
        <end position="692"/>
    </location>
</feature>
<feature type="compositionally biased region" description="Polar residues" evidence="1">
    <location>
        <begin position="764"/>
        <end position="781"/>
    </location>
</feature>
<feature type="region of interest" description="Disordered" evidence="1">
    <location>
        <begin position="662"/>
        <end position="706"/>
    </location>
</feature>
<gene>
    <name evidence="2" type="ORF">PHSY_002632</name>
</gene>
<dbReference type="EMBL" id="DF238790">
    <property type="protein sequence ID" value="GAC95057.1"/>
    <property type="molecule type" value="Genomic_DNA"/>
</dbReference>
<organism evidence="2 3">
    <name type="scientific">Pseudozyma hubeiensis (strain SY62)</name>
    <name type="common">Yeast</name>
    <dbReference type="NCBI Taxonomy" id="1305764"/>
    <lineage>
        <taxon>Eukaryota</taxon>
        <taxon>Fungi</taxon>
        <taxon>Dikarya</taxon>
        <taxon>Basidiomycota</taxon>
        <taxon>Ustilaginomycotina</taxon>
        <taxon>Ustilaginomycetes</taxon>
        <taxon>Ustilaginales</taxon>
        <taxon>Ustilaginaceae</taxon>
        <taxon>Pseudozyma</taxon>
    </lineage>
</organism>
<feature type="compositionally biased region" description="Polar residues" evidence="1">
    <location>
        <begin position="800"/>
        <end position="816"/>
    </location>
</feature>
<feature type="compositionally biased region" description="Polar residues" evidence="1">
    <location>
        <begin position="174"/>
        <end position="196"/>
    </location>
</feature>
<feature type="region of interest" description="Disordered" evidence="1">
    <location>
        <begin position="82"/>
        <end position="196"/>
    </location>
</feature>
<dbReference type="eggNOG" id="ENOG502S5HQ">
    <property type="taxonomic scope" value="Eukaryota"/>
</dbReference>
<feature type="region of interest" description="Disordered" evidence="1">
    <location>
        <begin position="362"/>
        <end position="389"/>
    </location>
</feature>
<dbReference type="RefSeq" id="XP_012188644.1">
    <property type="nucleotide sequence ID" value="XM_012333254.1"/>
</dbReference>
<dbReference type="HOGENOM" id="CLU_368097_0_0_1"/>
<evidence type="ECO:0000313" key="3">
    <source>
        <dbReference type="Proteomes" id="UP000014071"/>
    </source>
</evidence>